<gene>
    <name evidence="5" type="ORF">RPIT_00710</name>
</gene>
<dbReference type="InterPro" id="IPR011330">
    <property type="entry name" value="Glyco_hydro/deAcase_b/a-brl"/>
</dbReference>
<dbReference type="GO" id="GO:0005975">
    <property type="term" value="P:carbohydrate metabolic process"/>
    <property type="evidence" value="ECO:0007669"/>
    <property type="project" value="InterPro"/>
</dbReference>
<feature type="domain" description="NodB homology" evidence="4">
    <location>
        <begin position="171"/>
        <end position="286"/>
    </location>
</feature>
<dbReference type="KEGG" id="tfl:RPIT_00710"/>
<keyword evidence="1" id="KW-0479">Metal-binding</keyword>
<evidence type="ECO:0000256" key="3">
    <source>
        <dbReference type="SAM" id="SignalP"/>
    </source>
</evidence>
<dbReference type="SUPFAM" id="SSF88713">
    <property type="entry name" value="Glycoside hydrolase/deacetylase"/>
    <property type="match status" value="1"/>
</dbReference>
<evidence type="ECO:0000259" key="4">
    <source>
        <dbReference type="Pfam" id="PF01522"/>
    </source>
</evidence>
<protein>
    <recommendedName>
        <fullName evidence="4">NodB homology domain-containing protein</fullName>
    </recommendedName>
</protein>
<dbReference type="STRING" id="1610493.RPIT_00710"/>
<dbReference type="InterPro" id="IPR050248">
    <property type="entry name" value="Polysacc_deacetylase_ArnD"/>
</dbReference>
<evidence type="ECO:0000256" key="2">
    <source>
        <dbReference type="ARBA" id="ARBA00022801"/>
    </source>
</evidence>
<dbReference type="GO" id="GO:0016020">
    <property type="term" value="C:membrane"/>
    <property type="evidence" value="ECO:0007669"/>
    <property type="project" value="TreeGrafter"/>
</dbReference>
<evidence type="ECO:0000313" key="5">
    <source>
        <dbReference type="EMBL" id="AQP43520.1"/>
    </source>
</evidence>
<dbReference type="GO" id="GO:0016810">
    <property type="term" value="F:hydrolase activity, acting on carbon-nitrogen (but not peptide) bonds"/>
    <property type="evidence" value="ECO:0007669"/>
    <property type="project" value="InterPro"/>
</dbReference>
<evidence type="ECO:0000256" key="1">
    <source>
        <dbReference type="ARBA" id="ARBA00022723"/>
    </source>
</evidence>
<evidence type="ECO:0000313" key="6">
    <source>
        <dbReference type="Proteomes" id="UP000188324"/>
    </source>
</evidence>
<keyword evidence="2" id="KW-0378">Hydrolase</keyword>
<dbReference type="Pfam" id="PF01522">
    <property type="entry name" value="Polysacc_deac_1"/>
    <property type="match status" value="1"/>
</dbReference>
<dbReference type="InterPro" id="IPR002509">
    <property type="entry name" value="NODB_dom"/>
</dbReference>
<keyword evidence="3" id="KW-0732">Signal</keyword>
<dbReference type="Gene3D" id="3.20.20.370">
    <property type="entry name" value="Glycoside hydrolase/deacetylase"/>
    <property type="match status" value="1"/>
</dbReference>
<sequence>MLRSLFGLALATLIALGGAFAPPAAADIDVYSTPGEHTINGRQWRTWCEPYSQTARCRTELVVAGKWTFNNLTYLPSPKSLWVGNPLAEPGEHTIGGRLWYTECETPATGRNGCRSYIWSGDRFVFNNLVRFGVIPSNLEELYVYRPPADPTPPTTPPTSPPITNYSMYKGPNPTSRVTLTFDDCPNSLSAFKTTAAAARDLGISLQLFPTGNCITSGKFDPAYARSMGHYVFNHSVSHPNLTTLSYDAVLRQLSAPGVVTTYGRPPYGAWNDTVKRAYDAKGMRIWLWNIDTNDWRSKTTSQVVSYVVANAKPGNSVLMHMQWNGFNGPALKAMRDGLAAKGIGVCRNQGPTEVKPASLIC</sequence>
<dbReference type="AlphaFoldDB" id="A0A1Q2CBP2"/>
<dbReference type="RefSeq" id="WP_093664888.1">
    <property type="nucleotide sequence ID" value="NZ_CP019605.1"/>
</dbReference>
<dbReference type="OrthoDB" id="3173508at2"/>
<feature type="chain" id="PRO_5013021223" description="NodB homology domain-containing protein" evidence="3">
    <location>
        <begin position="27"/>
        <end position="362"/>
    </location>
</feature>
<dbReference type="PANTHER" id="PTHR10587:SF133">
    <property type="entry name" value="CHITIN DEACETYLASE 1-RELATED"/>
    <property type="match status" value="1"/>
</dbReference>
<dbReference type="Proteomes" id="UP000188324">
    <property type="component" value="Chromosome"/>
</dbReference>
<dbReference type="GO" id="GO:0046872">
    <property type="term" value="F:metal ion binding"/>
    <property type="evidence" value="ECO:0007669"/>
    <property type="project" value="UniProtKB-KW"/>
</dbReference>
<proteinExistence type="predicted"/>
<dbReference type="EMBL" id="CP019605">
    <property type="protein sequence ID" value="AQP43520.1"/>
    <property type="molecule type" value="Genomic_DNA"/>
</dbReference>
<organism evidence="5 6">
    <name type="scientific">Tessaracoccus flavus</name>
    <dbReference type="NCBI Taxonomy" id="1610493"/>
    <lineage>
        <taxon>Bacteria</taxon>
        <taxon>Bacillati</taxon>
        <taxon>Actinomycetota</taxon>
        <taxon>Actinomycetes</taxon>
        <taxon>Propionibacteriales</taxon>
        <taxon>Propionibacteriaceae</taxon>
        <taxon>Tessaracoccus</taxon>
    </lineage>
</organism>
<feature type="signal peptide" evidence="3">
    <location>
        <begin position="1"/>
        <end position="26"/>
    </location>
</feature>
<dbReference type="CDD" id="cd10917">
    <property type="entry name" value="CE4_NodB_like_6s_7s"/>
    <property type="match status" value="1"/>
</dbReference>
<reference evidence="5 6" key="1">
    <citation type="journal article" date="2016" name="Int. J. Syst. Evol. Microbiol.">
        <title>Tessaracoccus flavus sp. nov., isolated from the drainage system of a lindane-producing factory.</title>
        <authorList>
            <person name="Kumari R."/>
            <person name="Singh P."/>
            <person name="Schumann P."/>
            <person name="Lal R."/>
        </authorList>
    </citation>
    <scope>NUCLEOTIDE SEQUENCE [LARGE SCALE GENOMIC DNA]</scope>
    <source>
        <strain evidence="5 6">RP1T</strain>
    </source>
</reference>
<keyword evidence="6" id="KW-1185">Reference proteome</keyword>
<name>A0A1Q2CBP2_9ACTN</name>
<dbReference type="PANTHER" id="PTHR10587">
    <property type="entry name" value="GLYCOSYL TRANSFERASE-RELATED"/>
    <property type="match status" value="1"/>
</dbReference>
<accession>A0A1Q2CBP2</accession>